<dbReference type="EMBL" id="CP062807">
    <property type="protein sequence ID" value="QOT82215.1"/>
    <property type="molecule type" value="Genomic_DNA"/>
</dbReference>
<organism evidence="1 2">
    <name type="scientific">Cupriavidus basilensis</name>
    <dbReference type="NCBI Taxonomy" id="68895"/>
    <lineage>
        <taxon>Bacteria</taxon>
        <taxon>Pseudomonadati</taxon>
        <taxon>Pseudomonadota</taxon>
        <taxon>Betaproteobacteria</taxon>
        <taxon>Burkholderiales</taxon>
        <taxon>Burkholderiaceae</taxon>
        <taxon>Cupriavidus</taxon>
    </lineage>
</organism>
<keyword evidence="1" id="KW-0614">Plasmid</keyword>
<dbReference type="Proteomes" id="UP000397656">
    <property type="component" value="Plasmid pRK1-3"/>
</dbReference>
<accession>A0A643FSJ8</accession>
<proteinExistence type="predicted"/>
<name>A0A643FSJ8_9BURK</name>
<evidence type="ECO:0000313" key="2">
    <source>
        <dbReference type="Proteomes" id="UP000397656"/>
    </source>
</evidence>
<dbReference type="GeneID" id="98407075"/>
<protein>
    <submittedName>
        <fullName evidence="1">Uncharacterized protein</fullName>
    </submittedName>
</protein>
<gene>
    <name evidence="1" type="ORF">F7R26_039580</name>
</gene>
<dbReference type="AlphaFoldDB" id="A0A643FSJ8"/>
<geneLocation type="plasmid" evidence="1 2">
    <name>pRK1-3</name>
</geneLocation>
<dbReference type="RefSeq" id="WP_150986914.1">
    <property type="nucleotide sequence ID" value="NZ_CP062807.1"/>
</dbReference>
<reference evidence="1 2" key="1">
    <citation type="submission" date="2020-10" db="EMBL/GenBank/DDBJ databases">
        <title>Complete genome sequence of Cupriavidus basilensis CCUG 49340T.</title>
        <authorList>
            <person name="Salva-Serra F."/>
            <person name="Donoso R.A."/>
            <person name="Cho K.H."/>
            <person name="Yoo J.A."/>
            <person name="Lee K."/>
            <person name="Yoon S.-H."/>
            <person name="Perez-Pantoja D."/>
            <person name="Moore E.R.B."/>
        </authorList>
    </citation>
    <scope>NUCLEOTIDE SEQUENCE [LARGE SCALE GENOMIC DNA]</scope>
    <source>
        <strain evidence="2">CCUG 49340</strain>
        <plasmid evidence="1 2">pRK1-3</plasmid>
    </source>
</reference>
<evidence type="ECO:0000313" key="1">
    <source>
        <dbReference type="EMBL" id="QOT82215.1"/>
    </source>
</evidence>
<sequence>MAWVKANGWRLFVAMWMVWATWTLHAVSVDAADAESAVRHLRPVSLPPQNESLAEVKLKQGEM</sequence>